<comment type="caution">
    <text evidence="3">The sequence shown here is derived from an EMBL/GenBank/DDBJ whole genome shotgun (WGS) entry which is preliminary data.</text>
</comment>
<dbReference type="InterPro" id="IPR041657">
    <property type="entry name" value="HTH_17"/>
</dbReference>
<feature type="region of interest" description="Disordered" evidence="1">
    <location>
        <begin position="140"/>
        <end position="164"/>
    </location>
</feature>
<evidence type="ECO:0000256" key="1">
    <source>
        <dbReference type="SAM" id="MobiDB-lite"/>
    </source>
</evidence>
<keyword evidence="4" id="KW-1185">Reference proteome</keyword>
<dbReference type="RefSeq" id="WP_156968285.1">
    <property type="nucleotide sequence ID" value="NZ_AXCZ01000009.1"/>
</dbReference>
<name>A0A0A0C2L4_9CELL</name>
<dbReference type="GO" id="GO:0003677">
    <property type="term" value="F:DNA binding"/>
    <property type="evidence" value="ECO:0007669"/>
    <property type="project" value="InterPro"/>
</dbReference>
<dbReference type="Proteomes" id="UP000054314">
    <property type="component" value="Unassembled WGS sequence"/>
</dbReference>
<feature type="domain" description="Helix-turn-helix" evidence="2">
    <location>
        <begin position="83"/>
        <end position="131"/>
    </location>
</feature>
<dbReference type="OrthoDB" id="26212at2"/>
<dbReference type="NCBIfam" id="TIGR01764">
    <property type="entry name" value="excise"/>
    <property type="match status" value="1"/>
</dbReference>
<dbReference type="InterPro" id="IPR010093">
    <property type="entry name" value="SinI_DNA-bd"/>
</dbReference>
<gene>
    <name evidence="3" type="ORF">N869_01340</name>
</gene>
<evidence type="ECO:0000313" key="3">
    <source>
        <dbReference type="EMBL" id="KGM14212.1"/>
    </source>
</evidence>
<dbReference type="SUPFAM" id="SSF46955">
    <property type="entry name" value="Putative DNA-binding domain"/>
    <property type="match status" value="1"/>
</dbReference>
<dbReference type="AlphaFoldDB" id="A0A0A0C2L4"/>
<dbReference type="Pfam" id="PF12728">
    <property type="entry name" value="HTH_17"/>
    <property type="match status" value="1"/>
</dbReference>
<organism evidence="3 4">
    <name type="scientific">Cellulomonas bogoriensis 69B4 = DSM 16987</name>
    <dbReference type="NCBI Taxonomy" id="1386082"/>
    <lineage>
        <taxon>Bacteria</taxon>
        <taxon>Bacillati</taxon>
        <taxon>Actinomycetota</taxon>
        <taxon>Actinomycetes</taxon>
        <taxon>Micrococcales</taxon>
        <taxon>Cellulomonadaceae</taxon>
        <taxon>Cellulomonas</taxon>
    </lineage>
</organism>
<sequence length="164" mass="17761">MVSQSAGASASTYLAESGDLAEIVDLVAALSDRGLTVPEVGPALVHPDGRRVELPRPVFEALRQVVMAMANGQGVTVAPHNAMLTTQEAADFLGISRPTLVRLLEDGSIPYEMRGRHRRVMLAHLLDHLDRAKASRRRSLQEMVQEGEEAGLYDLDPTPPSRTA</sequence>
<dbReference type="EMBL" id="AXCZ01000009">
    <property type="protein sequence ID" value="KGM14212.1"/>
    <property type="molecule type" value="Genomic_DNA"/>
</dbReference>
<reference evidence="3 4" key="1">
    <citation type="submission" date="2013-08" db="EMBL/GenBank/DDBJ databases">
        <title>Genome sequencing of Cellulomonas bogoriensis 69B4.</title>
        <authorList>
            <person name="Chen F."/>
            <person name="Li Y."/>
            <person name="Wang G."/>
        </authorList>
    </citation>
    <scope>NUCLEOTIDE SEQUENCE [LARGE SCALE GENOMIC DNA]</scope>
    <source>
        <strain evidence="3 4">69B4</strain>
    </source>
</reference>
<evidence type="ECO:0000313" key="4">
    <source>
        <dbReference type="Proteomes" id="UP000054314"/>
    </source>
</evidence>
<proteinExistence type="predicted"/>
<protein>
    <submittedName>
        <fullName evidence="3">Excisionase</fullName>
    </submittedName>
</protein>
<accession>A0A0A0C2L4</accession>
<dbReference type="InterPro" id="IPR009061">
    <property type="entry name" value="DNA-bd_dom_put_sf"/>
</dbReference>
<evidence type="ECO:0000259" key="2">
    <source>
        <dbReference type="Pfam" id="PF12728"/>
    </source>
</evidence>